<gene>
    <name evidence="2" type="ORF">CCHR01_17894</name>
</gene>
<name>A0AAD9A140_9PEZI</name>
<comment type="caution">
    <text evidence="2">The sequence shown here is derived from an EMBL/GenBank/DDBJ whole genome shotgun (WGS) entry which is preliminary data.</text>
</comment>
<dbReference type="EMBL" id="JAQOWY010000666">
    <property type="protein sequence ID" value="KAK1839486.1"/>
    <property type="molecule type" value="Genomic_DNA"/>
</dbReference>
<sequence>ALQPLRRYLPCPIPTISLQFPFVISADLELLLLRFPKTEPSPPAQHALQVAGPRHACPLARSLLPSMPLSCFRRSEHTPRPEVIHGSTDMLQALPSLSASARSPGTPSSSISVGAAARPRTSTQTNLSNQTRFFLSSLSFHCLTPASPFTQLLHATGASLLPLNVVSLVQTAAFLLPRSTQASGTDSSSQISKSASNSILLVLRQANGNEGGAKHRRESRCIPLYFLQHRRQLQHQTCTLGSMSSHLSETRTAYRPKGRAACLWTDKLEARQG</sequence>
<evidence type="ECO:0000313" key="3">
    <source>
        <dbReference type="Proteomes" id="UP001243330"/>
    </source>
</evidence>
<dbReference type="Proteomes" id="UP001243330">
    <property type="component" value="Unassembled WGS sequence"/>
</dbReference>
<reference evidence="2" key="1">
    <citation type="submission" date="2023-01" db="EMBL/GenBank/DDBJ databases">
        <title>Colletotrichum chrysophilum M932 genome sequence.</title>
        <authorList>
            <person name="Baroncelli R."/>
        </authorList>
    </citation>
    <scope>NUCLEOTIDE SEQUENCE</scope>
    <source>
        <strain evidence="2">M932</strain>
    </source>
</reference>
<evidence type="ECO:0000256" key="1">
    <source>
        <dbReference type="SAM" id="MobiDB-lite"/>
    </source>
</evidence>
<proteinExistence type="predicted"/>
<feature type="compositionally biased region" description="Polar residues" evidence="1">
    <location>
        <begin position="103"/>
        <end position="112"/>
    </location>
</feature>
<feature type="non-terminal residue" evidence="2">
    <location>
        <position position="273"/>
    </location>
</feature>
<dbReference type="AlphaFoldDB" id="A0AAD9A140"/>
<accession>A0AAD9A140</accession>
<evidence type="ECO:0000313" key="2">
    <source>
        <dbReference type="EMBL" id="KAK1839486.1"/>
    </source>
</evidence>
<keyword evidence="3" id="KW-1185">Reference proteome</keyword>
<organism evidence="2 3">
    <name type="scientific">Colletotrichum chrysophilum</name>
    <dbReference type="NCBI Taxonomy" id="1836956"/>
    <lineage>
        <taxon>Eukaryota</taxon>
        <taxon>Fungi</taxon>
        <taxon>Dikarya</taxon>
        <taxon>Ascomycota</taxon>
        <taxon>Pezizomycotina</taxon>
        <taxon>Sordariomycetes</taxon>
        <taxon>Hypocreomycetidae</taxon>
        <taxon>Glomerellales</taxon>
        <taxon>Glomerellaceae</taxon>
        <taxon>Colletotrichum</taxon>
        <taxon>Colletotrichum gloeosporioides species complex</taxon>
    </lineage>
</organism>
<protein>
    <submittedName>
        <fullName evidence="2">Uncharacterized protein</fullName>
    </submittedName>
</protein>
<feature type="region of interest" description="Disordered" evidence="1">
    <location>
        <begin position="98"/>
        <end position="124"/>
    </location>
</feature>